<evidence type="ECO:0000256" key="2">
    <source>
        <dbReference type="RuleBase" id="RU003750"/>
    </source>
</evidence>
<organism evidence="4 5">
    <name type="scientific">Kitasatospora gansuensis</name>
    <dbReference type="NCBI Taxonomy" id="258050"/>
    <lineage>
        <taxon>Bacteria</taxon>
        <taxon>Bacillati</taxon>
        <taxon>Actinomycetota</taxon>
        <taxon>Actinomycetes</taxon>
        <taxon>Kitasatosporales</taxon>
        <taxon>Streptomycetaceae</taxon>
        <taxon>Kitasatospora</taxon>
    </lineage>
</organism>
<sequence length="323" mass="35410">MTTADRAIRSNEPPGTCENITVAELRELVCKGRDSWWTVLLVDPVALRLVRWTDRHTEVTPDQVTWAALALGLGAAGCFTQGTPGWLLAGALLYHLSFVLDCVDGKLARLQDRRSLFGGWLDFVLDRVRVACCALALMGGQWLLGGDPGYLVLAALVVFLDMFRYLNGLKVAQIRAVMRKQITEYEAAQQGDSPLPVVELTERQLPSVEAVDVHQGFRHRFPWYAEYRTRLVDLRIRPHLVGGIEFQMAVFIVGPVLGQIVGVTLVTGAALVAFELALIYKLLLSTRDFDLTVGRLVPAGAVLPAPAGAPVTESGGWRTPVPE</sequence>
<keyword evidence="3" id="KW-0472">Membrane</keyword>
<feature type="transmembrane region" description="Helical" evidence="3">
    <location>
        <begin position="260"/>
        <end position="280"/>
    </location>
</feature>
<comment type="caution">
    <text evidence="4">The sequence shown here is derived from an EMBL/GenBank/DDBJ whole genome shotgun (WGS) entry which is preliminary data.</text>
</comment>
<keyword evidence="5" id="KW-1185">Reference proteome</keyword>
<keyword evidence="3" id="KW-0812">Transmembrane</keyword>
<dbReference type="EMBL" id="JACHJR010000001">
    <property type="protein sequence ID" value="MBB4951580.1"/>
    <property type="molecule type" value="Genomic_DNA"/>
</dbReference>
<protein>
    <submittedName>
        <fullName evidence="4">Phosphatidylglycerophosphate synthase</fullName>
    </submittedName>
</protein>
<dbReference type="PROSITE" id="PS00379">
    <property type="entry name" value="CDP_ALCOHOL_P_TRANSF"/>
    <property type="match status" value="1"/>
</dbReference>
<dbReference type="GO" id="GO:0008654">
    <property type="term" value="P:phospholipid biosynthetic process"/>
    <property type="evidence" value="ECO:0007669"/>
    <property type="project" value="InterPro"/>
</dbReference>
<dbReference type="Pfam" id="PF01066">
    <property type="entry name" value="CDP-OH_P_transf"/>
    <property type="match status" value="1"/>
</dbReference>
<evidence type="ECO:0000256" key="3">
    <source>
        <dbReference type="SAM" id="Phobius"/>
    </source>
</evidence>
<dbReference type="InterPro" id="IPR043130">
    <property type="entry name" value="CDP-OH_PTrfase_TM_dom"/>
</dbReference>
<keyword evidence="3" id="KW-1133">Transmembrane helix</keyword>
<keyword evidence="1 2" id="KW-0808">Transferase</keyword>
<name>A0A7W7SJF1_9ACTN</name>
<evidence type="ECO:0000256" key="1">
    <source>
        <dbReference type="ARBA" id="ARBA00022679"/>
    </source>
</evidence>
<reference evidence="4 5" key="1">
    <citation type="submission" date="2020-08" db="EMBL/GenBank/DDBJ databases">
        <title>Sequencing the genomes of 1000 actinobacteria strains.</title>
        <authorList>
            <person name="Klenk H.-P."/>
        </authorList>
    </citation>
    <scope>NUCLEOTIDE SEQUENCE [LARGE SCALE GENOMIC DNA]</scope>
    <source>
        <strain evidence="4 5">DSM 44786</strain>
    </source>
</reference>
<gene>
    <name evidence="4" type="ORF">F4556_007115</name>
</gene>
<accession>A0A7W7SJF1</accession>
<dbReference type="Gene3D" id="1.20.120.1760">
    <property type="match status" value="1"/>
</dbReference>
<dbReference type="GO" id="GO:0016020">
    <property type="term" value="C:membrane"/>
    <property type="evidence" value="ECO:0007669"/>
    <property type="project" value="InterPro"/>
</dbReference>
<evidence type="ECO:0000313" key="4">
    <source>
        <dbReference type="EMBL" id="MBB4951580.1"/>
    </source>
</evidence>
<dbReference type="AlphaFoldDB" id="A0A7W7SJF1"/>
<dbReference type="GO" id="GO:0016780">
    <property type="term" value="F:phosphotransferase activity, for other substituted phosphate groups"/>
    <property type="evidence" value="ECO:0007669"/>
    <property type="project" value="InterPro"/>
</dbReference>
<proteinExistence type="inferred from homology"/>
<dbReference type="InterPro" id="IPR048254">
    <property type="entry name" value="CDP_ALCOHOL_P_TRANSF_CS"/>
</dbReference>
<dbReference type="InterPro" id="IPR000462">
    <property type="entry name" value="CDP-OH_P_trans"/>
</dbReference>
<dbReference type="Proteomes" id="UP000573327">
    <property type="component" value="Unassembled WGS sequence"/>
</dbReference>
<evidence type="ECO:0000313" key="5">
    <source>
        <dbReference type="Proteomes" id="UP000573327"/>
    </source>
</evidence>
<comment type="similarity">
    <text evidence="2">Belongs to the CDP-alcohol phosphatidyltransferase class-I family.</text>
</comment>
<dbReference type="RefSeq" id="WP_184923635.1">
    <property type="nucleotide sequence ID" value="NZ_JACHJR010000001.1"/>
</dbReference>